<dbReference type="KEGG" id="anp:FK178_06295"/>
<dbReference type="Gene3D" id="3.40.50.720">
    <property type="entry name" value="NAD(P)-binding Rossmann-like Domain"/>
    <property type="match status" value="1"/>
</dbReference>
<evidence type="ECO:0000256" key="6">
    <source>
        <dbReference type="ARBA" id="ARBA00023136"/>
    </source>
</evidence>
<dbReference type="InterPro" id="IPR006153">
    <property type="entry name" value="Cation/H_exchanger_TM"/>
</dbReference>
<feature type="transmembrane region" description="Helical" evidence="7">
    <location>
        <begin position="92"/>
        <end position="116"/>
    </location>
</feature>
<feature type="transmembrane region" description="Helical" evidence="7">
    <location>
        <begin position="122"/>
        <end position="141"/>
    </location>
</feature>
<accession>A0A5B8YIA7</accession>
<feature type="transmembrane region" description="Helical" evidence="7">
    <location>
        <begin position="196"/>
        <end position="216"/>
    </location>
</feature>
<dbReference type="InterPro" id="IPR038770">
    <property type="entry name" value="Na+/solute_symporter_sf"/>
</dbReference>
<comment type="similarity">
    <text evidence="2">Belongs to the monovalent cation:proton antiporter 2 (CPA2) transporter (TC 2.A.37) family.</text>
</comment>
<reference evidence="10 11" key="1">
    <citation type="submission" date="2019-08" db="EMBL/GenBank/DDBJ databases">
        <title>Antarcticibacterium arcticum sp. nov., a bacterium isolated from marine sediment of the Canadian Beaufort Sea.</title>
        <authorList>
            <person name="Lee Y.M."/>
            <person name="Baek K."/>
            <person name="Lee D.-H."/>
            <person name="Shin S.C."/>
            <person name="Jin Y.K."/>
            <person name="Park Y."/>
        </authorList>
    </citation>
    <scope>NUCLEOTIDE SEQUENCE [LARGE SCALE GENOMIC DNA]</scope>
    <source>
        <strain evidence="10 11">PAMC 28998</strain>
    </source>
</reference>
<feature type="transmembrane region" description="Helical" evidence="7">
    <location>
        <begin position="36"/>
        <end position="54"/>
    </location>
</feature>
<feature type="transmembrane region" description="Helical" evidence="7">
    <location>
        <begin position="360"/>
        <end position="380"/>
    </location>
</feature>
<keyword evidence="11" id="KW-1185">Reference proteome</keyword>
<evidence type="ECO:0000256" key="4">
    <source>
        <dbReference type="ARBA" id="ARBA00022692"/>
    </source>
</evidence>
<dbReference type="PANTHER" id="PTHR42751">
    <property type="entry name" value="SODIUM/HYDROGEN EXCHANGER FAMILY/TRKA DOMAIN PROTEIN"/>
    <property type="match status" value="1"/>
</dbReference>
<feature type="domain" description="RCK N-terminal" evidence="9">
    <location>
        <begin position="418"/>
        <end position="534"/>
    </location>
</feature>
<dbReference type="Pfam" id="PF00999">
    <property type="entry name" value="Na_H_Exchanger"/>
    <property type="match status" value="1"/>
</dbReference>
<feature type="transmembrane region" description="Helical" evidence="7">
    <location>
        <begin position="12"/>
        <end position="29"/>
    </location>
</feature>
<keyword evidence="4 7" id="KW-0812">Transmembrane</keyword>
<dbReference type="PANTHER" id="PTHR42751:SF3">
    <property type="entry name" value="SODIUM_GLUTAMATE SYMPORTER"/>
    <property type="match status" value="1"/>
</dbReference>
<protein>
    <submittedName>
        <fullName evidence="10">Cation:proton antiporter</fullName>
    </submittedName>
</protein>
<dbReference type="GO" id="GO:0016020">
    <property type="term" value="C:membrane"/>
    <property type="evidence" value="ECO:0007669"/>
    <property type="project" value="UniProtKB-SubCell"/>
</dbReference>
<dbReference type="GO" id="GO:1902600">
    <property type="term" value="P:proton transmembrane transport"/>
    <property type="evidence" value="ECO:0007669"/>
    <property type="project" value="InterPro"/>
</dbReference>
<dbReference type="InterPro" id="IPR003148">
    <property type="entry name" value="RCK_N"/>
</dbReference>
<dbReference type="EMBL" id="CP042476">
    <property type="protein sequence ID" value="QED37351.1"/>
    <property type="molecule type" value="Genomic_DNA"/>
</dbReference>
<proteinExistence type="inferred from homology"/>
<feature type="transmembrane region" description="Helical" evidence="7">
    <location>
        <begin position="60"/>
        <end position="80"/>
    </location>
</feature>
<feature type="transmembrane region" description="Helical" evidence="7">
    <location>
        <begin position="153"/>
        <end position="176"/>
    </location>
</feature>
<dbReference type="GO" id="GO:0015297">
    <property type="term" value="F:antiporter activity"/>
    <property type="evidence" value="ECO:0007669"/>
    <property type="project" value="InterPro"/>
</dbReference>
<dbReference type="AlphaFoldDB" id="A0A5B8YIA7"/>
<name>A0A5B8YIA7_9FLAO</name>
<keyword evidence="5 7" id="KW-1133">Transmembrane helix</keyword>
<evidence type="ECO:0000256" key="1">
    <source>
        <dbReference type="ARBA" id="ARBA00004141"/>
    </source>
</evidence>
<dbReference type="OrthoDB" id="9781411at2"/>
<dbReference type="RefSeq" id="WP_146832311.1">
    <property type="nucleotide sequence ID" value="NZ_CP042476.1"/>
</dbReference>
<evidence type="ECO:0000259" key="9">
    <source>
        <dbReference type="Pfam" id="PF02254"/>
    </source>
</evidence>
<keyword evidence="3" id="KW-0813">Transport</keyword>
<dbReference type="GO" id="GO:0006813">
    <property type="term" value="P:potassium ion transport"/>
    <property type="evidence" value="ECO:0007669"/>
    <property type="project" value="InterPro"/>
</dbReference>
<comment type="subcellular location">
    <subcellularLocation>
        <location evidence="1">Membrane</location>
        <topology evidence="1">Multi-pass membrane protein</topology>
    </subcellularLocation>
</comment>
<dbReference type="Gene3D" id="1.20.1530.20">
    <property type="match status" value="1"/>
</dbReference>
<evidence type="ECO:0000256" key="7">
    <source>
        <dbReference type="SAM" id="Phobius"/>
    </source>
</evidence>
<evidence type="ECO:0000313" key="10">
    <source>
        <dbReference type="EMBL" id="QED37351.1"/>
    </source>
</evidence>
<keyword evidence="6 7" id="KW-0472">Membrane</keyword>
<feature type="domain" description="Cation/H+ exchanger transmembrane" evidence="8">
    <location>
        <begin position="22"/>
        <end position="376"/>
    </location>
</feature>
<feature type="transmembrane region" description="Helical" evidence="7">
    <location>
        <begin position="223"/>
        <end position="241"/>
    </location>
</feature>
<organism evidence="10 11">
    <name type="scientific">Antarcticibacterium arcticum</name>
    <dbReference type="NCBI Taxonomy" id="2585771"/>
    <lineage>
        <taxon>Bacteria</taxon>
        <taxon>Pseudomonadati</taxon>
        <taxon>Bacteroidota</taxon>
        <taxon>Flavobacteriia</taxon>
        <taxon>Flavobacteriales</taxon>
        <taxon>Flavobacteriaceae</taxon>
        <taxon>Antarcticibacterium</taxon>
    </lineage>
</organism>
<feature type="transmembrane region" description="Helical" evidence="7">
    <location>
        <begin position="331"/>
        <end position="354"/>
    </location>
</feature>
<evidence type="ECO:0000313" key="11">
    <source>
        <dbReference type="Proteomes" id="UP000321954"/>
    </source>
</evidence>
<dbReference type="Pfam" id="PF02254">
    <property type="entry name" value="TrkA_N"/>
    <property type="match status" value="1"/>
</dbReference>
<dbReference type="Proteomes" id="UP000321954">
    <property type="component" value="Chromosome"/>
</dbReference>
<evidence type="ECO:0000256" key="3">
    <source>
        <dbReference type="ARBA" id="ARBA00022448"/>
    </source>
</evidence>
<feature type="transmembrane region" description="Helical" evidence="7">
    <location>
        <begin position="300"/>
        <end position="324"/>
    </location>
</feature>
<evidence type="ECO:0000256" key="5">
    <source>
        <dbReference type="ARBA" id="ARBA00022989"/>
    </source>
</evidence>
<dbReference type="SUPFAM" id="SSF51735">
    <property type="entry name" value="NAD(P)-binding Rossmann-fold domains"/>
    <property type="match status" value="1"/>
</dbReference>
<gene>
    <name evidence="10" type="ORF">FK178_06295</name>
</gene>
<evidence type="ECO:0000259" key="8">
    <source>
        <dbReference type="Pfam" id="PF00999"/>
    </source>
</evidence>
<dbReference type="InterPro" id="IPR036291">
    <property type="entry name" value="NAD(P)-bd_dom_sf"/>
</dbReference>
<evidence type="ECO:0000256" key="2">
    <source>
        <dbReference type="ARBA" id="ARBA00005551"/>
    </source>
</evidence>
<sequence length="569" mass="62874">MDWLSSISENPFFEIALILFFAAVLGAIGQLLKQPLIVMFIALGILVGPSFLNIVRSTEYIHLLAEIGIAILLFIVGLKLDLRVIGAVGKIALLTGLGQIFFTSLIGYFLGIGLGFSSMHSFYIAVALTFSSTIIIIKLLSDKKEIDSLHGQIAIGFLIVQDIAVILVMIILSAIGQPGDIPLGYEILKTLLSGSLLFAIALIAMRWIIPGLSFFLARSQEMLILFAIAWAVTLAAIGELMGFSGEVGAFLAGVSLASSDFKELISSRLISLRDFMLIFFFVNLGANLDLSIIGSQVPSALIFSTFVLIGNPVIVLIIMGFMGYRKRTSFLAGLTVAQISEFSLIFAGLGFSIGHITGETVALITLVGLITIGLSTYLILYSHQIYEVISPALEIFERENPYREAQLDPKNNDYYDLIILGLGRFGGKIARLLDKEHPEVKFLGVDFDPMVVRNWQLQNHNVVYGDIEDPDLLERIPFKNAGCILSTVSDREHSLQLIRNLRRNDYTGKVYLTAIHDSDYQFLNNFGVNEVLLPHQMAAKNFYNSFLEDLIKDPFPREQKGFENKPEEV</sequence>